<dbReference type="PANTHER" id="PTHR22940">
    <property type="entry name" value="TIMEOUT/TIMELESS-2"/>
    <property type="match status" value="1"/>
</dbReference>
<feature type="domain" description="Timeless N-terminal" evidence="4">
    <location>
        <begin position="71"/>
        <end position="247"/>
    </location>
</feature>
<dbReference type="GO" id="GO:0003677">
    <property type="term" value="F:DNA binding"/>
    <property type="evidence" value="ECO:0007669"/>
    <property type="project" value="TreeGrafter"/>
</dbReference>
<evidence type="ECO:0000256" key="1">
    <source>
        <dbReference type="ARBA" id="ARBA00004123"/>
    </source>
</evidence>
<keyword evidence="7" id="KW-1185">Reference proteome</keyword>
<keyword evidence="3" id="KW-0539">Nucleus</keyword>
<evidence type="ECO:0000259" key="5">
    <source>
        <dbReference type="Pfam" id="PF05029"/>
    </source>
</evidence>
<comment type="subcellular location">
    <subcellularLocation>
        <location evidence="1">Nucleus</location>
    </subcellularLocation>
</comment>
<sequence>MDWMLSTGGVPSFVRVPLGTYYNNQYYVSDHCSSYIDELAAQLDVDDKQTHLCRRGLGVVDIINTPTYVDTVILLQDLKPILIHCNDQQEVFRSTVKLLVQITTPIEFLVFEEIPDHKNYSSFIMNALILHLYKAKETFLDSTATQAVIDYKPVTFEDTECGNFCLLLFRNLLHTQQQLGNNPPDNSQQNKLVCNLFAQAFDELLLDMLLSPHRDEWVAAIAQIITLLFKDRPVEYIQNRLTAFMGSATFDSSANDDMSLNKDEIVIDNFEEMTIASNSSTLRKIRNIKEMIKAEYLPTDENISKLLERFVVEFMPKGFNILVGSLHHQLLMHEDVQLDKAQFFWLMAYFMGFASILNLNMTCISDALNIDILSYLTWEAHREAEKLEEWYQRSREIIQPRRLHRCVTAIREYLLVLEINSNVGESLEGSEESQGFKEWSNRLLMHLPAMTDLRQLLLLLIRQYNPNFQDRQYFHDVITTNNLLLLALKRAHGFPSYDGNFDFKEHLQQFCSITILAQYGIALKDFKTNGIVVNASIFNLLRYLNNDLGRTDILCESAIILPFREIWETKYEANYFKICILNDWHDLIAYVLHSFTNFSSDHDYCRSKFMTESRLMEQNMSQTKKFLFYPCDSQAEAVTDASQTDLQSVIDQLRNLGFQRQLDWIQSSLLNTCSAQLGAYAGKEFCNPIACLSLRKNISCPIVPWTEMEASALRSDLFCSLLNRLGLLPPPSPQQQYQPLTSFYPCIPREWSTKFLYDVAHMLGPIDQKKLNFDLSWLSDESEHKSNLGSLFDHATDGSLSEMWEPTEECESSASLPGNSSRLLKWIEQQSGIPVIGSPERNVDVLSMMTMMD</sequence>
<dbReference type="EMBL" id="CAKKLH010000292">
    <property type="protein sequence ID" value="CAH0109271.1"/>
    <property type="molecule type" value="Genomic_DNA"/>
</dbReference>
<dbReference type="Pfam" id="PF04821">
    <property type="entry name" value="TIMELESS"/>
    <property type="match status" value="1"/>
</dbReference>
<dbReference type="AlphaFoldDB" id="A0A8J2RVN2"/>
<evidence type="ECO:0000259" key="4">
    <source>
        <dbReference type="Pfam" id="PF04821"/>
    </source>
</evidence>
<comment type="similarity">
    <text evidence="2">Belongs to the timeless family.</text>
</comment>
<evidence type="ECO:0000256" key="3">
    <source>
        <dbReference type="ARBA" id="ARBA00023242"/>
    </source>
</evidence>
<comment type="caution">
    <text evidence="6">The sequence shown here is derived from an EMBL/GenBank/DDBJ whole genome shotgun (WGS) entry which is preliminary data.</text>
</comment>
<reference evidence="6" key="1">
    <citation type="submission" date="2021-11" db="EMBL/GenBank/DDBJ databases">
        <authorList>
            <person name="Schell T."/>
        </authorList>
    </citation>
    <scope>NUCLEOTIDE SEQUENCE</scope>
    <source>
        <strain evidence="6">M5</strain>
    </source>
</reference>
<dbReference type="PANTHER" id="PTHR22940:SF5">
    <property type="entry name" value="PROTEIN TIMELESS"/>
    <property type="match status" value="1"/>
</dbReference>
<dbReference type="Proteomes" id="UP000789390">
    <property type="component" value="Unassembled WGS sequence"/>
</dbReference>
<evidence type="ECO:0000313" key="6">
    <source>
        <dbReference type="EMBL" id="CAH0109271.1"/>
    </source>
</evidence>
<dbReference type="GO" id="GO:0048511">
    <property type="term" value="P:rhythmic process"/>
    <property type="evidence" value="ECO:0007669"/>
    <property type="project" value="UniProtKB-KW"/>
</dbReference>
<proteinExistence type="inferred from homology"/>
<evidence type="ECO:0000313" key="7">
    <source>
        <dbReference type="Proteomes" id="UP000789390"/>
    </source>
</evidence>
<dbReference type="GO" id="GO:0000076">
    <property type="term" value="P:DNA replication checkpoint signaling"/>
    <property type="evidence" value="ECO:0007669"/>
    <property type="project" value="TreeGrafter"/>
</dbReference>
<dbReference type="OrthoDB" id="6429365at2759"/>
<accession>A0A8J2RVN2</accession>
<organism evidence="6 7">
    <name type="scientific">Daphnia galeata</name>
    <dbReference type="NCBI Taxonomy" id="27404"/>
    <lineage>
        <taxon>Eukaryota</taxon>
        <taxon>Metazoa</taxon>
        <taxon>Ecdysozoa</taxon>
        <taxon>Arthropoda</taxon>
        <taxon>Crustacea</taxon>
        <taxon>Branchiopoda</taxon>
        <taxon>Diplostraca</taxon>
        <taxon>Cladocera</taxon>
        <taxon>Anomopoda</taxon>
        <taxon>Daphniidae</taxon>
        <taxon>Daphnia</taxon>
    </lineage>
</organism>
<dbReference type="InterPro" id="IPR006906">
    <property type="entry name" value="Timeless_N"/>
</dbReference>
<dbReference type="Pfam" id="PF05029">
    <property type="entry name" value="TIMELESS_C"/>
    <property type="match status" value="1"/>
</dbReference>
<dbReference type="GO" id="GO:0006281">
    <property type="term" value="P:DNA repair"/>
    <property type="evidence" value="ECO:0007669"/>
    <property type="project" value="TreeGrafter"/>
</dbReference>
<name>A0A8J2RVN2_9CRUS</name>
<dbReference type="InterPro" id="IPR044998">
    <property type="entry name" value="Timeless"/>
</dbReference>
<feature type="domain" description="Timeless C-terminal" evidence="5">
    <location>
        <begin position="650"/>
        <end position="754"/>
    </location>
</feature>
<evidence type="ECO:0000256" key="2">
    <source>
        <dbReference type="ARBA" id="ARBA00008174"/>
    </source>
</evidence>
<dbReference type="GO" id="GO:0043111">
    <property type="term" value="P:replication fork arrest"/>
    <property type="evidence" value="ECO:0007669"/>
    <property type="project" value="TreeGrafter"/>
</dbReference>
<dbReference type="InterPro" id="IPR007725">
    <property type="entry name" value="TIMELESS_C"/>
</dbReference>
<gene>
    <name evidence="6" type="ORF">DGAL_LOCUS12743</name>
</gene>
<dbReference type="GO" id="GO:0009649">
    <property type="term" value="P:entrainment of circadian clock"/>
    <property type="evidence" value="ECO:0007669"/>
    <property type="project" value="TreeGrafter"/>
</dbReference>
<protein>
    <submittedName>
        <fullName evidence="6">Uncharacterized protein</fullName>
    </submittedName>
</protein>
<dbReference type="GO" id="GO:0031298">
    <property type="term" value="C:replication fork protection complex"/>
    <property type="evidence" value="ECO:0007669"/>
    <property type="project" value="TreeGrafter"/>
</dbReference>